<gene>
    <name evidence="2" type="ORF">GCM10022393_16670</name>
</gene>
<dbReference type="InterPro" id="IPR052735">
    <property type="entry name" value="NAD_biosynth-regulator"/>
</dbReference>
<name>A0ABP7XGX9_9FLAO</name>
<dbReference type="Gene3D" id="3.40.50.300">
    <property type="entry name" value="P-loop containing nucleotide triphosphate hydrolases"/>
    <property type="match status" value="1"/>
</dbReference>
<reference evidence="3" key="1">
    <citation type="journal article" date="2019" name="Int. J. Syst. Evol. Microbiol.">
        <title>The Global Catalogue of Microorganisms (GCM) 10K type strain sequencing project: providing services to taxonomists for standard genome sequencing and annotation.</title>
        <authorList>
            <consortium name="The Broad Institute Genomics Platform"/>
            <consortium name="The Broad Institute Genome Sequencing Center for Infectious Disease"/>
            <person name="Wu L."/>
            <person name="Ma J."/>
        </authorList>
    </citation>
    <scope>NUCLEOTIDE SEQUENCE [LARGE SCALE GENOMIC DNA]</scope>
    <source>
        <strain evidence="3">JCM 17106</strain>
    </source>
</reference>
<dbReference type="SUPFAM" id="SSF52540">
    <property type="entry name" value="P-loop containing nucleoside triphosphate hydrolases"/>
    <property type="match status" value="1"/>
</dbReference>
<dbReference type="RefSeq" id="WP_344926390.1">
    <property type="nucleotide sequence ID" value="NZ_BAABCW010000005.1"/>
</dbReference>
<comment type="caution">
    <text evidence="2">The sequence shown here is derived from an EMBL/GenBank/DDBJ whole genome shotgun (WGS) entry which is preliminary data.</text>
</comment>
<keyword evidence="3" id="KW-1185">Reference proteome</keyword>
<sequence>MEKKLKKRSSGCIKIVLFGPESTGKTTLARLLSEHYDTAWVPEYMRIYLQKKWDETREVCDYNDLIPIAQGQIKLESKVIDKGHDLIFCDTNVLELKVYSEVYYKGEVPELIEKLSSENVYDLYLLTYIDTPWVADDLRDKPNQREEMFSIFKKTLTTYKYPYVVLKGDETSRFKKAVHSIDQLIASKK</sequence>
<dbReference type="InterPro" id="IPR038727">
    <property type="entry name" value="NadR/Ttd14_AAA_dom"/>
</dbReference>
<evidence type="ECO:0000313" key="2">
    <source>
        <dbReference type="EMBL" id="GAA4116165.1"/>
    </source>
</evidence>
<dbReference type="Pfam" id="PF13521">
    <property type="entry name" value="AAA_28"/>
    <property type="match status" value="1"/>
</dbReference>
<evidence type="ECO:0000259" key="1">
    <source>
        <dbReference type="Pfam" id="PF13521"/>
    </source>
</evidence>
<organism evidence="2 3">
    <name type="scientific">Aquimarina addita</name>
    <dbReference type="NCBI Taxonomy" id="870485"/>
    <lineage>
        <taxon>Bacteria</taxon>
        <taxon>Pseudomonadati</taxon>
        <taxon>Bacteroidota</taxon>
        <taxon>Flavobacteriia</taxon>
        <taxon>Flavobacteriales</taxon>
        <taxon>Flavobacteriaceae</taxon>
        <taxon>Aquimarina</taxon>
    </lineage>
</organism>
<dbReference type="EMBL" id="BAABCW010000005">
    <property type="protein sequence ID" value="GAA4116165.1"/>
    <property type="molecule type" value="Genomic_DNA"/>
</dbReference>
<evidence type="ECO:0000313" key="3">
    <source>
        <dbReference type="Proteomes" id="UP001500459"/>
    </source>
</evidence>
<proteinExistence type="predicted"/>
<accession>A0ABP7XGX9</accession>
<dbReference type="PANTHER" id="PTHR37512:SF1">
    <property type="entry name" value="NADR_TTD14 AAA DOMAIN-CONTAINING PROTEIN"/>
    <property type="match status" value="1"/>
</dbReference>
<protein>
    <recommendedName>
        <fullName evidence="1">NadR/Ttd14 AAA domain-containing protein</fullName>
    </recommendedName>
</protein>
<dbReference type="InterPro" id="IPR027417">
    <property type="entry name" value="P-loop_NTPase"/>
</dbReference>
<dbReference type="PANTHER" id="PTHR37512">
    <property type="entry name" value="TRIFUNCTIONAL NAD BIOSYNTHESIS/REGULATOR PROTEIN NADR"/>
    <property type="match status" value="1"/>
</dbReference>
<dbReference type="Proteomes" id="UP001500459">
    <property type="component" value="Unassembled WGS sequence"/>
</dbReference>
<feature type="domain" description="NadR/Ttd14 AAA" evidence="1">
    <location>
        <begin position="14"/>
        <end position="172"/>
    </location>
</feature>